<proteinExistence type="predicted"/>
<name>A0ABW6CVX8_9CAUL</name>
<organism evidence="1 2">
    <name type="scientific">Phenylobacterium ferrooxidans</name>
    <dbReference type="NCBI Taxonomy" id="2982689"/>
    <lineage>
        <taxon>Bacteria</taxon>
        <taxon>Pseudomonadati</taxon>
        <taxon>Pseudomonadota</taxon>
        <taxon>Alphaproteobacteria</taxon>
        <taxon>Caulobacterales</taxon>
        <taxon>Caulobacteraceae</taxon>
        <taxon>Phenylobacterium</taxon>
    </lineage>
</organism>
<dbReference type="RefSeq" id="WP_377369945.1">
    <property type="nucleotide sequence ID" value="NZ_JAOTJD010000017.1"/>
</dbReference>
<accession>A0ABW6CVX8</accession>
<gene>
    <name evidence="1" type="ORF">OCL97_10430</name>
</gene>
<dbReference type="Proteomes" id="UP001598130">
    <property type="component" value="Unassembled WGS sequence"/>
</dbReference>
<evidence type="ECO:0000313" key="2">
    <source>
        <dbReference type="Proteomes" id="UP001598130"/>
    </source>
</evidence>
<evidence type="ECO:0000313" key="1">
    <source>
        <dbReference type="EMBL" id="MFD3264372.1"/>
    </source>
</evidence>
<keyword evidence="2" id="KW-1185">Reference proteome</keyword>
<dbReference type="EMBL" id="JAOTJD010000017">
    <property type="protein sequence ID" value="MFD3264372.1"/>
    <property type="molecule type" value="Genomic_DNA"/>
</dbReference>
<protein>
    <submittedName>
        <fullName evidence="1">Uncharacterized protein</fullName>
    </submittedName>
</protein>
<reference evidence="1 2" key="1">
    <citation type="submission" date="2022-09" db="EMBL/GenBank/DDBJ databases">
        <title>New species of Phenylobacterium.</title>
        <authorList>
            <person name="Mieszkin S."/>
        </authorList>
    </citation>
    <scope>NUCLEOTIDE SEQUENCE [LARGE SCALE GENOMIC DNA]</scope>
    <source>
        <strain evidence="1 2">HK31-G</strain>
    </source>
</reference>
<sequence>MSPDIPAQALGETWRIIPEAVSVIREQCAQRRATSMSLVANR</sequence>
<comment type="caution">
    <text evidence="1">The sequence shown here is derived from an EMBL/GenBank/DDBJ whole genome shotgun (WGS) entry which is preliminary data.</text>
</comment>